<evidence type="ECO:0000256" key="1">
    <source>
        <dbReference type="SAM" id="MobiDB-lite"/>
    </source>
</evidence>
<organism evidence="2 3">
    <name type="scientific">Dactylonectria estremocensis</name>
    <dbReference type="NCBI Taxonomy" id="1079267"/>
    <lineage>
        <taxon>Eukaryota</taxon>
        <taxon>Fungi</taxon>
        <taxon>Dikarya</taxon>
        <taxon>Ascomycota</taxon>
        <taxon>Pezizomycotina</taxon>
        <taxon>Sordariomycetes</taxon>
        <taxon>Hypocreomycetidae</taxon>
        <taxon>Hypocreales</taxon>
        <taxon>Nectriaceae</taxon>
        <taxon>Dactylonectria</taxon>
    </lineage>
</organism>
<dbReference type="AlphaFoldDB" id="A0A9P9F1J4"/>
<feature type="region of interest" description="Disordered" evidence="1">
    <location>
        <begin position="118"/>
        <end position="183"/>
    </location>
</feature>
<protein>
    <submittedName>
        <fullName evidence="2">Uncharacterized protein</fullName>
    </submittedName>
</protein>
<evidence type="ECO:0000313" key="3">
    <source>
        <dbReference type="Proteomes" id="UP000717696"/>
    </source>
</evidence>
<evidence type="ECO:0000313" key="2">
    <source>
        <dbReference type="EMBL" id="KAH7150161.1"/>
    </source>
</evidence>
<name>A0A9P9F1J4_9HYPO</name>
<dbReference type="EMBL" id="JAGMUU010000006">
    <property type="protein sequence ID" value="KAH7150161.1"/>
    <property type="molecule type" value="Genomic_DNA"/>
</dbReference>
<sequence>MVIYGFNSTWACWRGIGPNDLRGFPPWRGGSASGLFALAALWEHMVAAFSTSLFTAEGRACWFPAWSLLSSRVPRWRVRFKFWLQGWYNYIGYYCCCGCRWYGRYQPRQRRENDGIEEGLNQKPAGTPDPSSVASTDDTASPDKTALKSVSTSKTPDCSIKKPDIVASHLGRRRGGDQIVSTN</sequence>
<feature type="compositionally biased region" description="Polar residues" evidence="1">
    <location>
        <begin position="129"/>
        <end position="139"/>
    </location>
</feature>
<accession>A0A9P9F1J4</accession>
<proteinExistence type="predicted"/>
<keyword evidence="3" id="KW-1185">Reference proteome</keyword>
<comment type="caution">
    <text evidence="2">The sequence shown here is derived from an EMBL/GenBank/DDBJ whole genome shotgun (WGS) entry which is preliminary data.</text>
</comment>
<gene>
    <name evidence="2" type="ORF">B0J13DRAFT_523234</name>
</gene>
<reference evidence="2" key="1">
    <citation type="journal article" date="2021" name="Nat. Commun.">
        <title>Genetic determinants of endophytism in the Arabidopsis root mycobiome.</title>
        <authorList>
            <person name="Mesny F."/>
            <person name="Miyauchi S."/>
            <person name="Thiergart T."/>
            <person name="Pickel B."/>
            <person name="Atanasova L."/>
            <person name="Karlsson M."/>
            <person name="Huettel B."/>
            <person name="Barry K.W."/>
            <person name="Haridas S."/>
            <person name="Chen C."/>
            <person name="Bauer D."/>
            <person name="Andreopoulos W."/>
            <person name="Pangilinan J."/>
            <person name="LaButti K."/>
            <person name="Riley R."/>
            <person name="Lipzen A."/>
            <person name="Clum A."/>
            <person name="Drula E."/>
            <person name="Henrissat B."/>
            <person name="Kohler A."/>
            <person name="Grigoriev I.V."/>
            <person name="Martin F.M."/>
            <person name="Hacquard S."/>
        </authorList>
    </citation>
    <scope>NUCLEOTIDE SEQUENCE</scope>
    <source>
        <strain evidence="2">MPI-CAGE-AT-0021</strain>
    </source>
</reference>
<dbReference type="Proteomes" id="UP000717696">
    <property type="component" value="Unassembled WGS sequence"/>
</dbReference>